<sequence>MRSLAILALLALPLTAQTPSAPPAAAAPADDLARHPRCGFCGMDRTRFSATRMLVVYADGHTEGTCSLHCAALGLALNLDREPARLWVGDQGAGTDPRPLLDAEQATFLLGSRLPGVMTAVSKAAFASRDAALRAQAAQGGELATFEQALQAAYADMAKDVARIRKMRAERKRHAQPAAKP</sequence>
<reference evidence="2" key="1">
    <citation type="journal article" date="2023" name="Int. J. Syst. Evol. Microbiol.">
        <title>Mesoterricola silvestris gen. nov., sp. nov., Mesoterricola sediminis sp. nov., Geothrix oryzae sp. nov., Geothrix edaphica sp. nov., Geothrix rubra sp. nov., and Geothrix limicola sp. nov., six novel members of Acidobacteriota isolated from soils.</title>
        <authorList>
            <person name="Itoh H."/>
            <person name="Sugisawa Y."/>
            <person name="Mise K."/>
            <person name="Xu Z."/>
            <person name="Kuniyasu M."/>
            <person name="Ushijima N."/>
            <person name="Kawano K."/>
            <person name="Kobayashi E."/>
            <person name="Shiratori Y."/>
            <person name="Masuda Y."/>
            <person name="Senoo K."/>
        </authorList>
    </citation>
    <scope>NUCLEOTIDE SEQUENCE</scope>
    <source>
        <strain evidence="2">W786</strain>
    </source>
</reference>
<dbReference type="RefSeq" id="WP_243335454.1">
    <property type="nucleotide sequence ID" value="NZ_AP027081.1"/>
</dbReference>
<evidence type="ECO:0000313" key="2">
    <source>
        <dbReference type="EMBL" id="BDU77328.1"/>
    </source>
</evidence>
<dbReference type="SUPFAM" id="SSF160387">
    <property type="entry name" value="NosL/MerB-like"/>
    <property type="match status" value="1"/>
</dbReference>
<gene>
    <name evidence="2" type="ORF">METESE_22860</name>
</gene>
<dbReference type="Gene3D" id="3.30.70.2050">
    <property type="match status" value="1"/>
</dbReference>
<dbReference type="InterPro" id="IPR008719">
    <property type="entry name" value="N2O_reductase_NosL"/>
</dbReference>
<keyword evidence="1" id="KW-0732">Signal</keyword>
<dbReference type="PANTHER" id="PTHR41247:SF1">
    <property type="entry name" value="HTH-TYPE TRANSCRIPTIONAL REPRESSOR YCNK"/>
    <property type="match status" value="1"/>
</dbReference>
<dbReference type="KEGG" id="msea:METESE_22860"/>
<organism evidence="2 3">
    <name type="scientific">Mesoterricola sediminis</name>
    <dbReference type="NCBI Taxonomy" id="2927980"/>
    <lineage>
        <taxon>Bacteria</taxon>
        <taxon>Pseudomonadati</taxon>
        <taxon>Acidobacteriota</taxon>
        <taxon>Holophagae</taxon>
        <taxon>Holophagales</taxon>
        <taxon>Holophagaceae</taxon>
        <taxon>Mesoterricola</taxon>
    </lineage>
</organism>
<protein>
    <submittedName>
        <fullName evidence="2">NosL family protein</fullName>
    </submittedName>
</protein>
<name>A0AA48HFK8_9BACT</name>
<evidence type="ECO:0000256" key="1">
    <source>
        <dbReference type="SAM" id="SignalP"/>
    </source>
</evidence>
<dbReference type="AlphaFoldDB" id="A0AA48HFK8"/>
<feature type="signal peptide" evidence="1">
    <location>
        <begin position="1"/>
        <end position="16"/>
    </location>
</feature>
<dbReference type="EMBL" id="AP027081">
    <property type="protein sequence ID" value="BDU77328.1"/>
    <property type="molecule type" value="Genomic_DNA"/>
</dbReference>
<accession>A0AA48HFK8</accession>
<dbReference type="Proteomes" id="UP001228113">
    <property type="component" value="Chromosome"/>
</dbReference>
<evidence type="ECO:0000313" key="3">
    <source>
        <dbReference type="Proteomes" id="UP001228113"/>
    </source>
</evidence>
<feature type="chain" id="PRO_5041451161" evidence="1">
    <location>
        <begin position="17"/>
        <end position="181"/>
    </location>
</feature>
<keyword evidence="3" id="KW-1185">Reference proteome</keyword>
<dbReference type="Pfam" id="PF05573">
    <property type="entry name" value="NosL"/>
    <property type="match status" value="1"/>
</dbReference>
<dbReference type="PANTHER" id="PTHR41247">
    <property type="entry name" value="HTH-TYPE TRANSCRIPTIONAL REPRESSOR YCNK"/>
    <property type="match status" value="1"/>
</dbReference>
<proteinExistence type="predicted"/>